<dbReference type="PANTHER" id="PTHR36934">
    <property type="entry name" value="BLR0278 PROTEIN"/>
    <property type="match status" value="1"/>
</dbReference>
<evidence type="ECO:0000313" key="4">
    <source>
        <dbReference type="EMBL" id="GEP58075.1"/>
    </source>
</evidence>
<feature type="binding site" evidence="2">
    <location>
        <position position="113"/>
    </location>
    <ligand>
        <name>substrate</name>
    </ligand>
</feature>
<feature type="binding site" evidence="2">
    <location>
        <position position="62"/>
    </location>
    <ligand>
        <name>CoA</name>
        <dbReference type="ChEBI" id="CHEBI:57287"/>
    </ligand>
</feature>
<evidence type="ECO:0000313" key="5">
    <source>
        <dbReference type="Proteomes" id="UP000321058"/>
    </source>
</evidence>
<accession>A0A512NGL6</accession>
<gene>
    <name evidence="4" type="ORF">RSO01_52410</name>
</gene>
<keyword evidence="5" id="KW-1185">Reference proteome</keyword>
<dbReference type="Proteomes" id="UP000321058">
    <property type="component" value="Unassembled WGS sequence"/>
</dbReference>
<dbReference type="InterPro" id="IPR029069">
    <property type="entry name" value="HotDog_dom_sf"/>
</dbReference>
<feature type="active site" evidence="1">
    <location>
        <position position="43"/>
    </location>
</feature>
<feature type="active site" evidence="1">
    <location>
        <position position="35"/>
    </location>
</feature>
<feature type="binding site" evidence="2">
    <location>
        <position position="62"/>
    </location>
    <ligand>
        <name>substrate</name>
    </ligand>
</feature>
<dbReference type="SUPFAM" id="SSF54637">
    <property type="entry name" value="Thioesterase/thiol ester dehydrase-isomerase"/>
    <property type="match status" value="1"/>
</dbReference>
<dbReference type="CDD" id="cd03440">
    <property type="entry name" value="hot_dog"/>
    <property type="match status" value="1"/>
</dbReference>
<evidence type="ECO:0000256" key="2">
    <source>
        <dbReference type="PIRSR" id="PIRSR014972-2"/>
    </source>
</evidence>
<comment type="caution">
    <text evidence="4">The sequence shown here is derived from an EMBL/GenBank/DDBJ whole genome shotgun (WGS) entry which is preliminary data.</text>
</comment>
<evidence type="ECO:0000259" key="3">
    <source>
        <dbReference type="Pfam" id="PF22636"/>
    </source>
</evidence>
<feature type="domain" description="Fluoroacetyl-CoA-specific thioesterase-like" evidence="3">
    <location>
        <begin position="27"/>
        <end position="117"/>
    </location>
</feature>
<dbReference type="AlphaFoldDB" id="A0A512NGL6"/>
<evidence type="ECO:0000256" key="1">
    <source>
        <dbReference type="PIRSR" id="PIRSR014972-1"/>
    </source>
</evidence>
<dbReference type="Gene3D" id="3.10.129.10">
    <property type="entry name" value="Hotdog Thioesterase"/>
    <property type="match status" value="1"/>
</dbReference>
<dbReference type="Pfam" id="PF22636">
    <property type="entry name" value="FlK"/>
    <property type="match status" value="1"/>
</dbReference>
<reference evidence="4 5" key="1">
    <citation type="submission" date="2019-07" db="EMBL/GenBank/DDBJ databases">
        <title>Whole genome shotgun sequence of Reyranella soli NBRC 108950.</title>
        <authorList>
            <person name="Hosoyama A."/>
            <person name="Uohara A."/>
            <person name="Ohji S."/>
            <person name="Ichikawa N."/>
        </authorList>
    </citation>
    <scope>NUCLEOTIDE SEQUENCE [LARGE SCALE GENOMIC DNA]</scope>
    <source>
        <strain evidence="4 5">NBRC 108950</strain>
    </source>
</reference>
<organism evidence="4 5">
    <name type="scientific">Reyranella soli</name>
    <dbReference type="NCBI Taxonomy" id="1230389"/>
    <lineage>
        <taxon>Bacteria</taxon>
        <taxon>Pseudomonadati</taxon>
        <taxon>Pseudomonadota</taxon>
        <taxon>Alphaproteobacteria</taxon>
        <taxon>Hyphomicrobiales</taxon>
        <taxon>Reyranellaceae</taxon>
        <taxon>Reyranella</taxon>
    </lineage>
</organism>
<protein>
    <recommendedName>
        <fullName evidence="3">Fluoroacetyl-CoA-specific thioesterase-like domain-containing protein</fullName>
    </recommendedName>
</protein>
<dbReference type="RefSeq" id="WP_147152971.1">
    <property type="nucleotide sequence ID" value="NZ_BKAJ01000093.1"/>
</dbReference>
<dbReference type="PANTHER" id="PTHR36934:SF1">
    <property type="entry name" value="THIOESTERASE DOMAIN-CONTAINING PROTEIN"/>
    <property type="match status" value="1"/>
</dbReference>
<proteinExistence type="predicted"/>
<dbReference type="InterPro" id="IPR054485">
    <property type="entry name" value="FlK-like_dom"/>
</dbReference>
<name>A0A512NGL6_9HYPH</name>
<sequence>MSTNDLKPGLKAEIVTTVDDRLVVKHMGGDGVLSTPNMIGLMERAGIEAVQSHLPEGHTTVGFEVHVKHFGATPKGKKVTVRAELLEVDGRKLRFKVEAHDEDKKVGEGTHRRAIIAIQRKE</sequence>
<dbReference type="OrthoDB" id="6902891at2"/>
<dbReference type="EMBL" id="BKAJ01000093">
    <property type="protein sequence ID" value="GEP58075.1"/>
    <property type="molecule type" value="Genomic_DNA"/>
</dbReference>
<dbReference type="InterPro" id="IPR025540">
    <property type="entry name" value="FlK"/>
</dbReference>
<dbReference type="PIRSF" id="PIRSF014972">
    <property type="entry name" value="FlK"/>
    <property type="match status" value="1"/>
</dbReference>
<feature type="active site" evidence="1">
    <location>
        <position position="69"/>
    </location>
</feature>